<sequence>MDFTPPEDLSSPELRRGGSFYSEQLISNLESLHLECARNLGEISDIQFSPIEHVYIPPSFNISTETTSSTPDGQSTDFLNHQNINFGSQNAVVLNVICEEEERGLHSPSQENALLDNQLLKKKEQISLKSEGCVTPNQMNQARKFKRAHHSHLNSPPTHWTRTPVAVCDCDKPTAGALTHSIVPASLTPLLMSAKDDNSPQLLTPRCDLNRLTTLEVPMSSVNRKTPEGSADVVARSLSKKRQQDHKPKKSVLDPRAQEVREWIAKVVGEEREQN</sequence>
<gene>
    <name evidence="2" type="ORF">PHET_02935</name>
</gene>
<proteinExistence type="predicted"/>
<comment type="caution">
    <text evidence="2">The sequence shown here is derived from an EMBL/GenBank/DDBJ whole genome shotgun (WGS) entry which is preliminary data.</text>
</comment>
<evidence type="ECO:0000313" key="3">
    <source>
        <dbReference type="Proteomes" id="UP000748531"/>
    </source>
</evidence>
<name>A0A8J4TKH0_9TREM</name>
<dbReference type="OrthoDB" id="6252915at2759"/>
<reference evidence="2" key="1">
    <citation type="submission" date="2019-05" db="EMBL/GenBank/DDBJ databases">
        <title>Annotation for the trematode Paragonimus heterotremus.</title>
        <authorList>
            <person name="Choi Y.-J."/>
        </authorList>
    </citation>
    <scope>NUCLEOTIDE SEQUENCE</scope>
    <source>
        <strain evidence="2">LC</strain>
    </source>
</reference>
<evidence type="ECO:0000256" key="1">
    <source>
        <dbReference type="SAM" id="MobiDB-lite"/>
    </source>
</evidence>
<accession>A0A8J4TKH0</accession>
<organism evidence="2 3">
    <name type="scientific">Paragonimus heterotremus</name>
    <dbReference type="NCBI Taxonomy" id="100268"/>
    <lineage>
        <taxon>Eukaryota</taxon>
        <taxon>Metazoa</taxon>
        <taxon>Spiralia</taxon>
        <taxon>Lophotrochozoa</taxon>
        <taxon>Platyhelminthes</taxon>
        <taxon>Trematoda</taxon>
        <taxon>Digenea</taxon>
        <taxon>Plagiorchiida</taxon>
        <taxon>Troglotremata</taxon>
        <taxon>Troglotrematidae</taxon>
        <taxon>Paragonimus</taxon>
    </lineage>
</organism>
<feature type="compositionally biased region" description="Basic residues" evidence="1">
    <location>
        <begin position="238"/>
        <end position="250"/>
    </location>
</feature>
<dbReference type="EMBL" id="LUCH01001231">
    <property type="protein sequence ID" value="KAF5403426.1"/>
    <property type="molecule type" value="Genomic_DNA"/>
</dbReference>
<protein>
    <submittedName>
        <fullName evidence="2">Uncharacterized protein</fullName>
    </submittedName>
</protein>
<dbReference type="AlphaFoldDB" id="A0A8J4TKH0"/>
<keyword evidence="3" id="KW-1185">Reference proteome</keyword>
<feature type="region of interest" description="Disordered" evidence="1">
    <location>
        <begin position="221"/>
        <end position="256"/>
    </location>
</feature>
<dbReference type="Proteomes" id="UP000748531">
    <property type="component" value="Unassembled WGS sequence"/>
</dbReference>
<evidence type="ECO:0000313" key="2">
    <source>
        <dbReference type="EMBL" id="KAF5403426.1"/>
    </source>
</evidence>